<dbReference type="Pfam" id="PF23760">
    <property type="entry name" value="Beta-prop_DCAF12"/>
    <property type="match status" value="1"/>
</dbReference>
<dbReference type="InterPro" id="IPR015943">
    <property type="entry name" value="WD40/YVTN_repeat-like_dom_sf"/>
</dbReference>
<gene>
    <name evidence="3" type="ORF">A3Q56_07461</name>
</gene>
<dbReference type="OrthoDB" id="9610195at2759"/>
<protein>
    <recommendedName>
        <fullName evidence="2">DDB1- and CUL4-associated factor 12 beta-propeller domain-containing protein</fullName>
    </recommendedName>
</protein>
<dbReference type="InterPro" id="IPR056151">
    <property type="entry name" value="Beta-prop_DCAF12"/>
</dbReference>
<name>A0A177ATI8_9BILA</name>
<dbReference type="SUPFAM" id="SSF50978">
    <property type="entry name" value="WD40 repeat-like"/>
    <property type="match status" value="1"/>
</dbReference>
<evidence type="ECO:0000259" key="2">
    <source>
        <dbReference type="Pfam" id="PF23760"/>
    </source>
</evidence>
<dbReference type="SMART" id="SM00320">
    <property type="entry name" value="WD40"/>
    <property type="match status" value="2"/>
</dbReference>
<feature type="repeat" description="WD" evidence="1">
    <location>
        <begin position="154"/>
        <end position="194"/>
    </location>
</feature>
<accession>A0A177ATI8</accession>
<evidence type="ECO:0000313" key="4">
    <source>
        <dbReference type="Proteomes" id="UP000078046"/>
    </source>
</evidence>
<dbReference type="InterPro" id="IPR001680">
    <property type="entry name" value="WD40_rpt"/>
</dbReference>
<evidence type="ECO:0000313" key="3">
    <source>
        <dbReference type="EMBL" id="OAF64832.1"/>
    </source>
</evidence>
<evidence type="ECO:0000256" key="1">
    <source>
        <dbReference type="PROSITE-ProRule" id="PRU00221"/>
    </source>
</evidence>
<feature type="domain" description="DDB1- and CUL4-associated factor 12 beta-propeller" evidence="2">
    <location>
        <begin position="51"/>
        <end position="189"/>
    </location>
</feature>
<sequence>MENRLAFQHNLKFKQKCTINLHIDIRKREYGEHFSRHFLRHVFYKKKLFSHVLSKINLNLPPVDKIFASHWLNDEEIVATTKCNNIIKMNIFNKDYEIIPPIKSKFHCKNRKNFSGIRTIEKNDNETFIVSGAHDSNHVSVYSLPDLKQYAVGINGHEDWLFDVEWLSNEIFVSGSRDGSICLWNLALNEAYSVDKSIIYPVKLCKNIQNHYCIRAISYNKRIDVIYNFELSK</sequence>
<dbReference type="EMBL" id="LWCA01001588">
    <property type="protein sequence ID" value="OAF64832.1"/>
    <property type="molecule type" value="Genomic_DNA"/>
</dbReference>
<reference evidence="3 4" key="1">
    <citation type="submission" date="2016-04" db="EMBL/GenBank/DDBJ databases">
        <title>The genome of Intoshia linei affirms orthonectids as highly simplified spiralians.</title>
        <authorList>
            <person name="Mikhailov K.V."/>
            <person name="Slusarev G.S."/>
            <person name="Nikitin M.A."/>
            <person name="Logacheva M.D."/>
            <person name="Penin A."/>
            <person name="Aleoshin V."/>
            <person name="Panchin Y.V."/>
        </authorList>
    </citation>
    <scope>NUCLEOTIDE SEQUENCE [LARGE SCALE GENOMIC DNA]</scope>
    <source>
        <strain evidence="3">Intl2013</strain>
        <tissue evidence="3">Whole animal</tissue>
    </source>
</reference>
<dbReference type="InterPro" id="IPR036322">
    <property type="entry name" value="WD40_repeat_dom_sf"/>
</dbReference>
<proteinExistence type="predicted"/>
<comment type="caution">
    <text evidence="3">The sequence shown here is derived from an EMBL/GenBank/DDBJ whole genome shotgun (WGS) entry which is preliminary data.</text>
</comment>
<keyword evidence="1" id="KW-0853">WD repeat</keyword>
<organism evidence="3 4">
    <name type="scientific">Intoshia linei</name>
    <dbReference type="NCBI Taxonomy" id="1819745"/>
    <lineage>
        <taxon>Eukaryota</taxon>
        <taxon>Metazoa</taxon>
        <taxon>Spiralia</taxon>
        <taxon>Lophotrochozoa</taxon>
        <taxon>Mesozoa</taxon>
        <taxon>Orthonectida</taxon>
        <taxon>Rhopaluridae</taxon>
        <taxon>Intoshia</taxon>
    </lineage>
</organism>
<dbReference type="PROSITE" id="PS50294">
    <property type="entry name" value="WD_REPEATS_REGION"/>
    <property type="match status" value="1"/>
</dbReference>
<dbReference type="Proteomes" id="UP000078046">
    <property type="component" value="Unassembled WGS sequence"/>
</dbReference>
<dbReference type="Gene3D" id="2.130.10.10">
    <property type="entry name" value="YVTN repeat-like/Quinoprotein amine dehydrogenase"/>
    <property type="match status" value="1"/>
</dbReference>
<dbReference type="PROSITE" id="PS50082">
    <property type="entry name" value="WD_REPEATS_2"/>
    <property type="match status" value="1"/>
</dbReference>
<dbReference type="AlphaFoldDB" id="A0A177ATI8"/>
<keyword evidence="4" id="KW-1185">Reference proteome</keyword>